<reference evidence="1 2" key="1">
    <citation type="submission" date="2018-07" db="EMBL/GenBank/DDBJ databases">
        <title>New species, Clostridium PI-S10-A1B.</title>
        <authorList>
            <person name="Krishna G."/>
            <person name="Summeta K."/>
            <person name="Shikha S."/>
            <person name="Prabhu P.B."/>
            <person name="Suresh K."/>
        </authorList>
    </citation>
    <scope>NUCLEOTIDE SEQUENCE [LARGE SCALE GENOMIC DNA]</scope>
    <source>
        <strain evidence="1 2">PI-S10-A1B</strain>
    </source>
</reference>
<organism evidence="1 2">
    <name type="scientific">Lacrimispora amygdalina</name>
    <dbReference type="NCBI Taxonomy" id="253257"/>
    <lineage>
        <taxon>Bacteria</taxon>
        <taxon>Bacillati</taxon>
        <taxon>Bacillota</taxon>
        <taxon>Clostridia</taxon>
        <taxon>Lachnospirales</taxon>
        <taxon>Lachnospiraceae</taxon>
        <taxon>Lacrimispora</taxon>
    </lineage>
</organism>
<evidence type="ECO:0000313" key="1">
    <source>
        <dbReference type="EMBL" id="RFZ78085.1"/>
    </source>
</evidence>
<dbReference type="EMBL" id="QOHO01000048">
    <property type="protein sequence ID" value="RFZ78085.1"/>
    <property type="molecule type" value="Genomic_DNA"/>
</dbReference>
<comment type="caution">
    <text evidence="1">The sequence shown here is derived from an EMBL/GenBank/DDBJ whole genome shotgun (WGS) entry which is preliminary data.</text>
</comment>
<protein>
    <submittedName>
        <fullName evidence="1">Uncharacterized protein</fullName>
    </submittedName>
</protein>
<gene>
    <name evidence="1" type="ORF">DS742_15190</name>
</gene>
<dbReference type="AlphaFoldDB" id="A0A3E2NAP2"/>
<accession>A0A3E2NAP2</accession>
<dbReference type="Proteomes" id="UP000260680">
    <property type="component" value="Unassembled WGS sequence"/>
</dbReference>
<name>A0A3E2NAP2_9FIRM</name>
<dbReference type="RefSeq" id="WP_117417825.1">
    <property type="nucleotide sequence ID" value="NZ_QOHO01000048.1"/>
</dbReference>
<evidence type="ECO:0000313" key="2">
    <source>
        <dbReference type="Proteomes" id="UP000260680"/>
    </source>
</evidence>
<dbReference type="OrthoDB" id="2082504at2"/>
<sequence>MDTRETIDYCIDSAVKIGEETYDMILDFSDESVEHVDKILDGYHERYLHPEKDEGFIKGHVNTYAHIFGIYVGEVLIRSHAKDYVWQETEAGITLIKNESNHINPITKAYKQIINGKEGGDDIKSFFEVAIFIVKGIFPK</sequence>
<proteinExistence type="predicted"/>